<keyword evidence="8" id="KW-1185">Reference proteome</keyword>
<dbReference type="RefSeq" id="WP_265982718.1">
    <property type="nucleotide sequence ID" value="NZ_JAPHAV010000001.1"/>
</dbReference>
<protein>
    <submittedName>
        <fullName evidence="7">LapA family protein</fullName>
    </submittedName>
</protein>
<gene>
    <name evidence="7" type="ORF">OPR82_02070</name>
</gene>
<evidence type="ECO:0000256" key="2">
    <source>
        <dbReference type="ARBA" id="ARBA00022692"/>
    </source>
</evidence>
<feature type="transmembrane region" description="Helical" evidence="5">
    <location>
        <begin position="51"/>
        <end position="71"/>
    </location>
</feature>
<comment type="caution">
    <text evidence="7">The sequence shown here is derived from an EMBL/GenBank/DDBJ whole genome shotgun (WGS) entry which is preliminary data.</text>
</comment>
<proteinExistence type="predicted"/>
<keyword evidence="2 5" id="KW-0812">Transmembrane</keyword>
<dbReference type="InterPro" id="IPR010445">
    <property type="entry name" value="LapA_dom"/>
</dbReference>
<sequence>MVAKRVITIVILVPLAVILIALSVANRETVGLTIDPFNPGNPALTYQAPLFIWLFGALILGALIGAAVTWLTQGKHRRRGRHYKKEASLLLERAETAEKRHASNAVSTLR</sequence>
<evidence type="ECO:0000259" key="6">
    <source>
        <dbReference type="Pfam" id="PF06305"/>
    </source>
</evidence>
<evidence type="ECO:0000256" key="3">
    <source>
        <dbReference type="ARBA" id="ARBA00022989"/>
    </source>
</evidence>
<evidence type="ECO:0000313" key="8">
    <source>
        <dbReference type="Proteomes" id="UP001301216"/>
    </source>
</evidence>
<dbReference type="EMBL" id="JAPHAV010000001">
    <property type="protein sequence ID" value="MCX2695561.1"/>
    <property type="molecule type" value="Genomic_DNA"/>
</dbReference>
<keyword evidence="4 5" id="KW-0472">Membrane</keyword>
<evidence type="ECO:0000313" key="7">
    <source>
        <dbReference type="EMBL" id="MCX2695561.1"/>
    </source>
</evidence>
<reference evidence="7 8" key="1">
    <citation type="submission" date="2022-11" db="EMBL/GenBank/DDBJ databases">
        <title>Brucella sp. YY2X, whole genome shotgun sequencing project.</title>
        <authorList>
            <person name="Yang Y."/>
        </authorList>
    </citation>
    <scope>NUCLEOTIDE SEQUENCE [LARGE SCALE GENOMIC DNA]</scope>
    <source>
        <strain evidence="7 8">YY2X</strain>
    </source>
</reference>
<keyword evidence="1" id="KW-1003">Cell membrane</keyword>
<keyword evidence="3 5" id="KW-1133">Transmembrane helix</keyword>
<accession>A0ABT3QIY3</accession>
<evidence type="ECO:0000256" key="1">
    <source>
        <dbReference type="ARBA" id="ARBA00022475"/>
    </source>
</evidence>
<evidence type="ECO:0000256" key="5">
    <source>
        <dbReference type="SAM" id="Phobius"/>
    </source>
</evidence>
<dbReference type="Proteomes" id="UP001301216">
    <property type="component" value="Unassembled WGS sequence"/>
</dbReference>
<dbReference type="Pfam" id="PF06305">
    <property type="entry name" value="LapA_dom"/>
    <property type="match status" value="1"/>
</dbReference>
<feature type="domain" description="Lipopolysaccharide assembly protein A" evidence="6">
    <location>
        <begin position="46"/>
        <end position="90"/>
    </location>
</feature>
<organism evidence="7 8">
    <name type="scientific">Ochrobactrum chromiisoli</name>
    <dbReference type="NCBI Taxonomy" id="2993941"/>
    <lineage>
        <taxon>Bacteria</taxon>
        <taxon>Pseudomonadati</taxon>
        <taxon>Pseudomonadota</taxon>
        <taxon>Alphaproteobacteria</taxon>
        <taxon>Hyphomicrobiales</taxon>
        <taxon>Brucellaceae</taxon>
        <taxon>Brucella/Ochrobactrum group</taxon>
        <taxon>Ochrobactrum</taxon>
    </lineage>
</organism>
<name>A0ABT3QIY3_9HYPH</name>
<evidence type="ECO:0000256" key="4">
    <source>
        <dbReference type="ARBA" id="ARBA00023136"/>
    </source>
</evidence>